<evidence type="ECO:0000256" key="1">
    <source>
        <dbReference type="SAM" id="Phobius"/>
    </source>
</evidence>
<protein>
    <submittedName>
        <fullName evidence="3">Glycosyl transferase group 1</fullName>
    </submittedName>
</protein>
<keyword evidence="1" id="KW-0812">Transmembrane</keyword>
<evidence type="ECO:0000313" key="4">
    <source>
        <dbReference type="Proteomes" id="UP000001635"/>
    </source>
</evidence>
<keyword evidence="3" id="KW-0808">Transferase</keyword>
<dbReference type="Proteomes" id="UP000001635">
    <property type="component" value="Chromosome"/>
</dbReference>
<dbReference type="SUPFAM" id="SSF53756">
    <property type="entry name" value="UDP-Glycosyltransferase/glycogen phosphorylase"/>
    <property type="match status" value="1"/>
</dbReference>
<evidence type="ECO:0000313" key="3">
    <source>
        <dbReference type="EMBL" id="AEL24495.1"/>
    </source>
</evidence>
<sequence>MKNKDSIVDKKLKVLFVSSGNLKNFDVAPFIKVQGDSLNNENVEVDYFKVSGKGLKGYISNIGPLKKLLKDSDYDLIHAHFTLSAWVAVLSFPNIPIILSLMGTDAYGRIRDFKKKRLYFNYFTLLTLLIQPFTKRIVSKSPNIEKFVWQKKKSKVLPNGVDINKFYPVDHDFRKELGLIENQKYALFLGNHNDPRKNYQLLEKAKGELNKANIEIIAPYPIPHHQVFQYLNSVDVLVMCSYEEGSPNVVKEGMACNCKGVFTDVGDVRYLLEDTEGYAITGFDHVELAEKIKTVVEMKECKGRERLINLKLDLPLVAEKLKKIYLSTLA</sequence>
<dbReference type="PANTHER" id="PTHR12526:SF630">
    <property type="entry name" value="GLYCOSYLTRANSFERASE"/>
    <property type="match status" value="1"/>
</dbReference>
<dbReference type="Gene3D" id="3.40.50.2000">
    <property type="entry name" value="Glycogen Phosphorylase B"/>
    <property type="match status" value="3"/>
</dbReference>
<dbReference type="EMBL" id="CP002955">
    <property type="protein sequence ID" value="AEL24495.1"/>
    <property type="molecule type" value="Genomic_DNA"/>
</dbReference>
<dbReference type="STRING" id="880070.Cycma_0721"/>
<keyword evidence="4" id="KW-1185">Reference proteome</keyword>
<dbReference type="PANTHER" id="PTHR12526">
    <property type="entry name" value="GLYCOSYLTRANSFERASE"/>
    <property type="match status" value="1"/>
</dbReference>
<evidence type="ECO:0000259" key="2">
    <source>
        <dbReference type="Pfam" id="PF13439"/>
    </source>
</evidence>
<dbReference type="CDD" id="cd03801">
    <property type="entry name" value="GT4_PimA-like"/>
    <property type="match status" value="1"/>
</dbReference>
<gene>
    <name evidence="3" type="ordered locus">Cycma_0721</name>
</gene>
<dbReference type="AlphaFoldDB" id="G0J0T3"/>
<dbReference type="eggNOG" id="COG0438">
    <property type="taxonomic scope" value="Bacteria"/>
</dbReference>
<feature type="domain" description="Glycosyltransferase subfamily 4-like N-terminal" evidence="2">
    <location>
        <begin position="50"/>
        <end position="164"/>
    </location>
</feature>
<feature type="transmembrane region" description="Helical" evidence="1">
    <location>
        <begin position="77"/>
        <end position="97"/>
    </location>
</feature>
<dbReference type="InterPro" id="IPR028098">
    <property type="entry name" value="Glyco_trans_4-like_N"/>
</dbReference>
<accession>G0J0T3</accession>
<name>G0J0T3_CYCMS</name>
<reference evidence="4" key="1">
    <citation type="submission" date="2011-07" db="EMBL/GenBank/DDBJ databases">
        <title>The complete genome of Cyclobacterium marinum DSM 745.</title>
        <authorList>
            <person name="Lucas S."/>
            <person name="Han J."/>
            <person name="Lapidus A."/>
            <person name="Bruce D."/>
            <person name="Goodwin L."/>
            <person name="Pitluck S."/>
            <person name="Peters L."/>
            <person name="Kyrpides N."/>
            <person name="Mavromatis K."/>
            <person name="Ivanova N."/>
            <person name="Ovchinnikova G."/>
            <person name="Chertkov O."/>
            <person name="Detter J.C."/>
            <person name="Tapia R."/>
            <person name="Han C."/>
            <person name="Land M."/>
            <person name="Hauser L."/>
            <person name="Markowitz V."/>
            <person name="Cheng J.-F."/>
            <person name="Hugenholtz P."/>
            <person name="Woyke T."/>
            <person name="Wu D."/>
            <person name="Tindall B."/>
            <person name="Schuetze A."/>
            <person name="Brambilla E."/>
            <person name="Klenk H.-P."/>
            <person name="Eisen J.A."/>
        </authorList>
    </citation>
    <scope>NUCLEOTIDE SEQUENCE [LARGE SCALE GENOMIC DNA]</scope>
    <source>
        <strain evidence="4">ATCC 25205 / DSM 745 / LMG 13164 / NCIMB 1802</strain>
    </source>
</reference>
<dbReference type="RefSeq" id="WP_014018793.1">
    <property type="nucleotide sequence ID" value="NC_015914.1"/>
</dbReference>
<dbReference type="GO" id="GO:0016757">
    <property type="term" value="F:glycosyltransferase activity"/>
    <property type="evidence" value="ECO:0007669"/>
    <property type="project" value="UniProtKB-ARBA"/>
</dbReference>
<feature type="transmembrane region" description="Helical" evidence="1">
    <location>
        <begin position="118"/>
        <end position="134"/>
    </location>
</feature>
<keyword evidence="1" id="KW-1133">Transmembrane helix</keyword>
<dbReference type="KEGG" id="cmr:Cycma_0721"/>
<proteinExistence type="predicted"/>
<organism evidence="3 4">
    <name type="scientific">Cyclobacterium marinum (strain ATCC 25205 / DSM 745 / LMG 13164 / NCIMB 1802)</name>
    <name type="common">Flectobacillus marinus</name>
    <dbReference type="NCBI Taxonomy" id="880070"/>
    <lineage>
        <taxon>Bacteria</taxon>
        <taxon>Pseudomonadati</taxon>
        <taxon>Bacteroidota</taxon>
        <taxon>Cytophagia</taxon>
        <taxon>Cytophagales</taxon>
        <taxon>Cyclobacteriaceae</taxon>
        <taxon>Cyclobacterium</taxon>
    </lineage>
</organism>
<dbReference type="Pfam" id="PF13692">
    <property type="entry name" value="Glyco_trans_1_4"/>
    <property type="match status" value="1"/>
</dbReference>
<dbReference type="Pfam" id="PF13439">
    <property type="entry name" value="Glyco_transf_4"/>
    <property type="match status" value="1"/>
</dbReference>
<keyword evidence="1" id="KW-0472">Membrane</keyword>
<dbReference type="HOGENOM" id="CLU_066829_0_0_10"/>